<keyword evidence="17" id="KW-0325">Glycoprotein</keyword>
<evidence type="ECO:0000256" key="11">
    <source>
        <dbReference type="ARBA" id="ARBA00022741"/>
    </source>
</evidence>
<evidence type="ECO:0000256" key="19">
    <source>
        <dbReference type="SAM" id="Phobius"/>
    </source>
</evidence>
<keyword evidence="13 18" id="KW-0067">ATP-binding</keyword>
<dbReference type="EC" id="2.7.11.1" evidence="4"/>
<keyword evidence="16" id="KW-0675">Receptor</keyword>
<evidence type="ECO:0000256" key="10">
    <source>
        <dbReference type="ARBA" id="ARBA00022734"/>
    </source>
</evidence>
<dbReference type="PANTHER" id="PTHR27007">
    <property type="match status" value="1"/>
</dbReference>
<dbReference type="InterPro" id="IPR011009">
    <property type="entry name" value="Kinase-like_dom_sf"/>
</dbReference>
<keyword evidence="5" id="KW-1003">Cell membrane</keyword>
<dbReference type="SUPFAM" id="SSF56112">
    <property type="entry name" value="Protein kinase-like (PK-like)"/>
    <property type="match status" value="1"/>
</dbReference>
<dbReference type="PROSITE" id="PS00107">
    <property type="entry name" value="PROTEIN_KINASE_ATP"/>
    <property type="match status" value="1"/>
</dbReference>
<feature type="binding site" evidence="18">
    <location>
        <position position="463"/>
    </location>
    <ligand>
        <name>ATP</name>
        <dbReference type="ChEBI" id="CHEBI:30616"/>
    </ligand>
</feature>
<comment type="similarity">
    <text evidence="3">In the C-terminal section; belongs to the protein kinase superfamily. Ser/Thr protein kinase family.</text>
</comment>
<evidence type="ECO:0000256" key="5">
    <source>
        <dbReference type="ARBA" id="ARBA00022475"/>
    </source>
</evidence>
<dbReference type="Gene3D" id="1.10.510.10">
    <property type="entry name" value="Transferase(Phosphotransferase) domain 1"/>
    <property type="match status" value="1"/>
</dbReference>
<dbReference type="InterPro" id="IPR008271">
    <property type="entry name" value="Ser/Thr_kinase_AS"/>
</dbReference>
<evidence type="ECO:0000256" key="9">
    <source>
        <dbReference type="ARBA" id="ARBA00022729"/>
    </source>
</evidence>
<evidence type="ECO:0000256" key="7">
    <source>
        <dbReference type="ARBA" id="ARBA00022679"/>
    </source>
</evidence>
<evidence type="ECO:0000256" key="2">
    <source>
        <dbReference type="ARBA" id="ARBA00008536"/>
    </source>
</evidence>
<keyword evidence="15 19" id="KW-0472">Membrane</keyword>
<evidence type="ECO:0000256" key="17">
    <source>
        <dbReference type="ARBA" id="ARBA00023180"/>
    </source>
</evidence>
<keyword evidence="8 19" id="KW-0812">Transmembrane</keyword>
<keyword evidence="9 20" id="KW-0732">Signal</keyword>
<dbReference type="PROSITE" id="PS50011">
    <property type="entry name" value="PROTEIN_KINASE_DOM"/>
    <property type="match status" value="1"/>
</dbReference>
<gene>
    <name evidence="22" type="ORF">DH2020_047819</name>
</gene>
<feature type="transmembrane region" description="Helical" evidence="19">
    <location>
        <begin position="372"/>
        <end position="396"/>
    </location>
</feature>
<dbReference type="InterPro" id="IPR000719">
    <property type="entry name" value="Prot_kinase_dom"/>
</dbReference>
<sequence length="737" mass="81529">MKKQTPNFIVIAISILSCFISVTKSTPLKTFTAQYGPFNSTYHDIFEIISPATINNNALQLTPDSGSPDMTMFMTYNSARILLKQPFKLWDDDDDDANVSRPHVASFNSSFLINVYRLRNDTTGEGLAFVIAPNLLLPPNSFGQFLGLTNSMTDNRADNRLVAVEFDTFKQYFDPDDNHVGINVNSIESIKTEYLTPHNITISPIGAKFYNVWVDYDGLKMAMDVYIAEQAEWNGGTPPKPGSPILSADLNLRDIVNHIESIKTEYLTPHNITISPIGAKFYNVWVDYDGLKMVMDVYIAEQAEWNGGTPPKPGSPILSADLNLRDIVNQYSYFGFSASTGNDSQLNCVLRWNLTVNHFPGTGKGSEKRLKIVVAAGVAALLLVVAVVAAGFGYCFHKQRVASSNSKLLGALKCLPGTPREFKFRDLKKATNGFDEKNKLGQGGFGVVYRGVLVKENMEIAVKRFSRGSVKGQHDFLAELTIINRLRHKHLVKLLGWCHKNGKLLLVYEYMPNGSLDQHLFVGPNKDPLEWNLRHRIVSGVASALHYLHNEYDQKVVHRDLKASNIMLDSDFNARLGDFGLARALDNEKTSYLEAEGVLGTMGYIAPECFLTGKATQQSDVYALGLDGKLLEAVDQRLSGDDYVVEEADRFLRLGLACSHPNAGERPKTEAIIQIISGTMPVPEVPPFKPAFVWPAGGPMDMDSVNTMSITSSDFVSGWSRQNLGREGSVGQTDSLV</sequence>
<evidence type="ECO:0000256" key="3">
    <source>
        <dbReference type="ARBA" id="ARBA00010217"/>
    </source>
</evidence>
<accession>A0ABR0U7A7</accession>
<dbReference type="InterPro" id="IPR017441">
    <property type="entry name" value="Protein_kinase_ATP_BS"/>
</dbReference>
<feature type="chain" id="PRO_5045751024" description="non-specific serine/threonine protein kinase" evidence="20">
    <location>
        <begin position="26"/>
        <end position="737"/>
    </location>
</feature>
<feature type="domain" description="Protein kinase" evidence="21">
    <location>
        <begin position="434"/>
        <end position="737"/>
    </location>
</feature>
<keyword evidence="14 19" id="KW-1133">Transmembrane helix</keyword>
<dbReference type="Proteomes" id="UP001318860">
    <property type="component" value="Unassembled WGS sequence"/>
</dbReference>
<dbReference type="PROSITE" id="PS00307">
    <property type="entry name" value="LECTIN_LEGUME_BETA"/>
    <property type="match status" value="1"/>
</dbReference>
<evidence type="ECO:0000313" key="23">
    <source>
        <dbReference type="Proteomes" id="UP001318860"/>
    </source>
</evidence>
<evidence type="ECO:0000256" key="4">
    <source>
        <dbReference type="ARBA" id="ARBA00012513"/>
    </source>
</evidence>
<keyword evidence="10" id="KW-0430">Lectin</keyword>
<organism evidence="22 23">
    <name type="scientific">Rehmannia glutinosa</name>
    <name type="common">Chinese foxglove</name>
    <dbReference type="NCBI Taxonomy" id="99300"/>
    <lineage>
        <taxon>Eukaryota</taxon>
        <taxon>Viridiplantae</taxon>
        <taxon>Streptophyta</taxon>
        <taxon>Embryophyta</taxon>
        <taxon>Tracheophyta</taxon>
        <taxon>Spermatophyta</taxon>
        <taxon>Magnoliopsida</taxon>
        <taxon>eudicotyledons</taxon>
        <taxon>Gunneridae</taxon>
        <taxon>Pentapetalae</taxon>
        <taxon>asterids</taxon>
        <taxon>lamiids</taxon>
        <taxon>Lamiales</taxon>
        <taxon>Orobanchaceae</taxon>
        <taxon>Rehmannieae</taxon>
        <taxon>Rehmannia</taxon>
    </lineage>
</organism>
<dbReference type="Pfam" id="PF00139">
    <property type="entry name" value="Lectin_legB"/>
    <property type="match status" value="1"/>
</dbReference>
<dbReference type="InterPro" id="IPR019825">
    <property type="entry name" value="Lectin_legB_Mn/Ca_BS"/>
</dbReference>
<evidence type="ECO:0000256" key="20">
    <source>
        <dbReference type="SAM" id="SignalP"/>
    </source>
</evidence>
<dbReference type="InterPro" id="IPR050528">
    <property type="entry name" value="L-type_Lectin-RKs"/>
</dbReference>
<keyword evidence="12" id="KW-0418">Kinase</keyword>
<dbReference type="Pfam" id="PF00069">
    <property type="entry name" value="Pkinase"/>
    <property type="match status" value="1"/>
</dbReference>
<dbReference type="PROSITE" id="PS00108">
    <property type="entry name" value="PROTEIN_KINASE_ST"/>
    <property type="match status" value="1"/>
</dbReference>
<dbReference type="EMBL" id="JABTTQ020003341">
    <property type="protein sequence ID" value="KAK6118402.1"/>
    <property type="molecule type" value="Genomic_DNA"/>
</dbReference>
<evidence type="ECO:0000256" key="1">
    <source>
        <dbReference type="ARBA" id="ARBA00004251"/>
    </source>
</evidence>
<protein>
    <recommendedName>
        <fullName evidence="4">non-specific serine/threonine protein kinase</fullName>
        <ecNumber evidence="4">2.7.11.1</ecNumber>
    </recommendedName>
</protein>
<keyword evidence="7" id="KW-0808">Transferase</keyword>
<reference evidence="22 23" key="1">
    <citation type="journal article" date="2021" name="Comput. Struct. Biotechnol. J.">
        <title>De novo genome assembly of the potent medicinal plant Rehmannia glutinosa using nanopore technology.</title>
        <authorList>
            <person name="Ma L."/>
            <person name="Dong C."/>
            <person name="Song C."/>
            <person name="Wang X."/>
            <person name="Zheng X."/>
            <person name="Niu Y."/>
            <person name="Chen S."/>
            <person name="Feng W."/>
        </authorList>
    </citation>
    <scope>NUCLEOTIDE SEQUENCE [LARGE SCALE GENOMIC DNA]</scope>
    <source>
        <strain evidence="22">DH-2019</strain>
    </source>
</reference>
<name>A0ABR0U7A7_REHGL</name>
<evidence type="ECO:0000256" key="16">
    <source>
        <dbReference type="ARBA" id="ARBA00023170"/>
    </source>
</evidence>
<dbReference type="InterPro" id="IPR013320">
    <property type="entry name" value="ConA-like_dom_sf"/>
</dbReference>
<evidence type="ECO:0000256" key="18">
    <source>
        <dbReference type="PROSITE-ProRule" id="PRU10141"/>
    </source>
</evidence>
<evidence type="ECO:0000256" key="14">
    <source>
        <dbReference type="ARBA" id="ARBA00022989"/>
    </source>
</evidence>
<keyword evidence="23" id="KW-1185">Reference proteome</keyword>
<feature type="signal peptide" evidence="20">
    <location>
        <begin position="1"/>
        <end position="25"/>
    </location>
</feature>
<dbReference type="CDD" id="cd06899">
    <property type="entry name" value="lectin_legume_LecRK_Arcelin_ConA"/>
    <property type="match status" value="1"/>
</dbReference>
<dbReference type="SMART" id="SM00220">
    <property type="entry name" value="S_TKc"/>
    <property type="match status" value="1"/>
</dbReference>
<dbReference type="Gene3D" id="3.30.200.20">
    <property type="entry name" value="Phosphorylase Kinase, domain 1"/>
    <property type="match status" value="1"/>
</dbReference>
<evidence type="ECO:0000256" key="8">
    <source>
        <dbReference type="ARBA" id="ARBA00022692"/>
    </source>
</evidence>
<keyword evidence="6" id="KW-0723">Serine/threonine-protein kinase</keyword>
<evidence type="ECO:0000256" key="6">
    <source>
        <dbReference type="ARBA" id="ARBA00022527"/>
    </source>
</evidence>
<dbReference type="InterPro" id="IPR001220">
    <property type="entry name" value="Legume_lectin_dom"/>
</dbReference>
<comment type="subcellular location">
    <subcellularLocation>
        <location evidence="1">Cell membrane</location>
        <topology evidence="1">Single-pass type I membrane protein</topology>
    </subcellularLocation>
</comment>
<evidence type="ECO:0000259" key="21">
    <source>
        <dbReference type="PROSITE" id="PS50011"/>
    </source>
</evidence>
<evidence type="ECO:0000256" key="13">
    <source>
        <dbReference type="ARBA" id="ARBA00022840"/>
    </source>
</evidence>
<proteinExistence type="inferred from homology"/>
<evidence type="ECO:0000256" key="12">
    <source>
        <dbReference type="ARBA" id="ARBA00022777"/>
    </source>
</evidence>
<evidence type="ECO:0000256" key="15">
    <source>
        <dbReference type="ARBA" id="ARBA00023136"/>
    </source>
</evidence>
<dbReference type="SUPFAM" id="SSF49899">
    <property type="entry name" value="Concanavalin A-like lectins/glucanases"/>
    <property type="match status" value="2"/>
</dbReference>
<dbReference type="PROSITE" id="PS51257">
    <property type="entry name" value="PROKAR_LIPOPROTEIN"/>
    <property type="match status" value="1"/>
</dbReference>
<dbReference type="Gene3D" id="2.60.120.200">
    <property type="match status" value="2"/>
</dbReference>
<keyword evidence="11 18" id="KW-0547">Nucleotide-binding</keyword>
<evidence type="ECO:0000313" key="22">
    <source>
        <dbReference type="EMBL" id="KAK6118402.1"/>
    </source>
</evidence>
<comment type="caution">
    <text evidence="22">The sequence shown here is derived from an EMBL/GenBank/DDBJ whole genome shotgun (WGS) entry which is preliminary data.</text>
</comment>
<comment type="similarity">
    <text evidence="2">In the N-terminal section; belongs to the leguminous lectin family.</text>
</comment>